<dbReference type="EMBL" id="GBEZ01016868">
    <property type="protein sequence ID" value="JAC69417.1"/>
    <property type="molecule type" value="Transcribed_RNA"/>
</dbReference>
<name>A0A061R8Y1_9CHLO</name>
<proteinExistence type="inferred from homology"/>
<organism evidence="4">
    <name type="scientific">Tetraselmis sp. GSL018</name>
    <dbReference type="NCBI Taxonomy" id="582737"/>
    <lineage>
        <taxon>Eukaryota</taxon>
        <taxon>Viridiplantae</taxon>
        <taxon>Chlorophyta</taxon>
        <taxon>core chlorophytes</taxon>
        <taxon>Chlorodendrophyceae</taxon>
        <taxon>Chlorodendrales</taxon>
        <taxon>Chlorodendraceae</taxon>
        <taxon>Tetraselmis</taxon>
    </lineage>
</organism>
<dbReference type="SUPFAM" id="SSF54373">
    <property type="entry name" value="FAD-linked reductases, C-terminal domain"/>
    <property type="match status" value="1"/>
</dbReference>
<dbReference type="PRINTS" id="PR00420">
    <property type="entry name" value="RNGMNOXGNASE"/>
</dbReference>
<feature type="compositionally biased region" description="Basic residues" evidence="2">
    <location>
        <begin position="104"/>
        <end position="115"/>
    </location>
</feature>
<dbReference type="SUPFAM" id="SSF51905">
    <property type="entry name" value="FAD/NAD(P)-binding domain"/>
    <property type="match status" value="1"/>
</dbReference>
<dbReference type="InterPro" id="IPR002937">
    <property type="entry name" value="Amino_oxidase"/>
</dbReference>
<gene>
    <name evidence="4" type="primary">PAOX</name>
    <name evidence="4" type="ORF">TSPGSL018_6406</name>
</gene>
<dbReference type="AlphaFoldDB" id="A0A061R8Y1"/>
<evidence type="ECO:0000256" key="1">
    <source>
        <dbReference type="ARBA" id="ARBA00005995"/>
    </source>
</evidence>
<dbReference type="GO" id="GO:0016491">
    <property type="term" value="F:oxidoreductase activity"/>
    <property type="evidence" value="ECO:0007669"/>
    <property type="project" value="InterPro"/>
</dbReference>
<feature type="domain" description="Amine oxidase" evidence="3">
    <location>
        <begin position="143"/>
        <end position="590"/>
    </location>
</feature>
<dbReference type="Gene3D" id="3.90.660.10">
    <property type="match status" value="1"/>
</dbReference>
<evidence type="ECO:0000313" key="4">
    <source>
        <dbReference type="EMBL" id="JAC69417.1"/>
    </source>
</evidence>
<evidence type="ECO:0000256" key="2">
    <source>
        <dbReference type="SAM" id="MobiDB-lite"/>
    </source>
</evidence>
<reference evidence="4" key="1">
    <citation type="submission" date="2014-05" db="EMBL/GenBank/DDBJ databases">
        <title>The transcriptome of the halophilic microalga Tetraselmis sp. GSL018 isolated from the Great Salt Lake, Utah.</title>
        <authorList>
            <person name="Jinkerson R.E."/>
            <person name="D'Adamo S."/>
            <person name="Posewitz M.C."/>
        </authorList>
    </citation>
    <scope>NUCLEOTIDE SEQUENCE</scope>
    <source>
        <strain evidence="4">GSL018</strain>
    </source>
</reference>
<dbReference type="InterPro" id="IPR036188">
    <property type="entry name" value="FAD/NAD-bd_sf"/>
</dbReference>
<dbReference type="InterPro" id="IPR050281">
    <property type="entry name" value="Flavin_monoamine_oxidase"/>
</dbReference>
<dbReference type="PANTHER" id="PTHR10742:SF410">
    <property type="entry name" value="LYSINE-SPECIFIC HISTONE DEMETHYLASE 2"/>
    <property type="match status" value="1"/>
</dbReference>
<dbReference type="Pfam" id="PF01593">
    <property type="entry name" value="Amino_oxidase"/>
    <property type="match status" value="1"/>
</dbReference>
<protein>
    <submittedName>
        <fullName evidence="4">N1-acetylpolyamine oxidase</fullName>
    </submittedName>
</protein>
<comment type="similarity">
    <text evidence="1">Belongs to the flavin monoamine oxidase family.</text>
</comment>
<accession>A0A061R8Y1</accession>
<sequence length="609" mass="67245">MIGALAKELGWLLSKVAPEAVAPEWRGAALERLIRECAACSLLGRRQHHYAAAAGKQAGGRNTAHGMRTLCAIVRCAQDDVFAPLDALCSDAGENPAGSCDGSRRRRRPRKRIHSVRQAPPLEQRFEGKLPAGLRVIVVGAGVAGLKAAVELQRAGAEVVVLEGSERLGGRICTQVIGPKGRERPVDLGATFVCGTSRVPPVNPIFRFAVDELGLSLAPKRREGPRANTFYDRSLRPIPQAEVDEAEEMYAEILDAIMEEGERASADEPMASAVARLISERKLSPVQGDIVNSYMSDLYATTMDKISLKGAIAYGYDGLHELVRGGYQQVVDALVQGVTSKAEPRFPVTDIRFKHYVKIVRLTDTGVDCVTDVDGDQRTLNADCAVLTFPLGVLKSGDVEFSPELPRFKREAIEALDMGTENRVAMLFEKVFWPEDVHFLRPVLGRYTFANLHALGVDRVLCAWIRPEAVPQLETWSKEEIMADVERLLKCMFNEAYEAPLAYEVTYWLSNKFSYGSYSFVPVGATQEDFDRLAWPVCGVPDLDEQQAVCKGQLLNAKTRLFFAGEATHKEDAYTVHGAYESGSREANRICHWWSKNHQQLRQGLGDKV</sequence>
<dbReference type="PANTHER" id="PTHR10742">
    <property type="entry name" value="FLAVIN MONOAMINE OXIDASE"/>
    <property type="match status" value="1"/>
</dbReference>
<feature type="region of interest" description="Disordered" evidence="2">
    <location>
        <begin position="95"/>
        <end position="119"/>
    </location>
</feature>
<evidence type="ECO:0000259" key="3">
    <source>
        <dbReference type="Pfam" id="PF01593"/>
    </source>
</evidence>
<dbReference type="Gene3D" id="3.50.50.60">
    <property type="entry name" value="FAD/NAD(P)-binding domain"/>
    <property type="match status" value="1"/>
</dbReference>